<feature type="region of interest" description="Disordered" evidence="5">
    <location>
        <begin position="129"/>
        <end position="312"/>
    </location>
</feature>
<dbReference type="PROSITE" id="PS51503">
    <property type="entry name" value="HIG1"/>
    <property type="match status" value="1"/>
</dbReference>
<dbReference type="Gene3D" id="6.10.140.1320">
    <property type="match status" value="1"/>
</dbReference>
<evidence type="ECO:0000256" key="4">
    <source>
        <dbReference type="ARBA" id="ARBA00023136"/>
    </source>
</evidence>
<dbReference type="GO" id="GO:0043066">
    <property type="term" value="P:negative regulation of apoptotic process"/>
    <property type="evidence" value="ECO:0007669"/>
    <property type="project" value="TreeGrafter"/>
</dbReference>
<feature type="transmembrane region" description="Helical" evidence="6">
    <location>
        <begin position="32"/>
        <end position="54"/>
    </location>
</feature>
<dbReference type="Proteomes" id="UP000308365">
    <property type="component" value="Unassembled WGS sequence"/>
</dbReference>
<dbReference type="GO" id="GO:0097250">
    <property type="term" value="P:mitochondrial respirasome assembly"/>
    <property type="evidence" value="ECO:0007669"/>
    <property type="project" value="TreeGrafter"/>
</dbReference>
<keyword evidence="4 6" id="KW-0472">Membrane</keyword>
<sequence>MAGFAAIITYGLYKLKSRGNTKVSIHLIHMRVAAQGFAVGAMTLGLICLVTNLLPVARGRHLVKLVDVTGICSILGVVVFHDEDTSSVHRLEKEAGTLEAILIGKEEEHFGRKIEVERREASSILAVTRASHPGAGRHHQRRRRQHPPPLHHRRRRSRQEGARAVGARASPGVSRAGAGRRARREERGPVRTDGSHGADGCGWGSLSPQFHTPRAADARARSAFNSERKRKLIKKKERKKKRKERRKKKELLDSARAHRPLAAPPGQAEAGDPRPPPRRRGTPGALSRSPRACHSADRTGTPVGDDGGEEQSRWERVEVYRPIICNEVTPKAGGIPEPWKQPRRLLPSSFWPFDSRKLQAFDGPCPKFPSIQSLTLCDFVFSRHSGRNTDKEKDNYPVYWGDCHKFQHGEEQNERGKVDVELDLFSYQTMSKKVDFGTFDNGTTMVIVSIAMPFVSSLQRGHIQFPLLQMKMDSLLCHMNINQSVGTGNLEPLNLCISKDSGESVNLKHLPLHRVHEGD</sequence>
<comment type="caution">
    <text evidence="8">The sequence shown here is derived from an EMBL/GenBank/DDBJ whole genome shotgun (WGS) entry which is preliminary data.</text>
</comment>
<evidence type="ECO:0000313" key="8">
    <source>
        <dbReference type="EMBL" id="TKC34398.1"/>
    </source>
</evidence>
<evidence type="ECO:0000313" key="9">
    <source>
        <dbReference type="Proteomes" id="UP000308365"/>
    </source>
</evidence>
<feature type="domain" description="HIG1" evidence="7">
    <location>
        <begin position="1"/>
        <end position="60"/>
    </location>
</feature>
<keyword evidence="2 6" id="KW-0812">Transmembrane</keyword>
<evidence type="ECO:0000256" key="5">
    <source>
        <dbReference type="SAM" id="MobiDB-lite"/>
    </source>
</evidence>
<feature type="non-terminal residue" evidence="8">
    <location>
        <position position="519"/>
    </location>
</feature>
<evidence type="ECO:0000256" key="1">
    <source>
        <dbReference type="ARBA" id="ARBA00004325"/>
    </source>
</evidence>
<feature type="compositionally biased region" description="Low complexity" evidence="5">
    <location>
        <begin position="162"/>
        <end position="179"/>
    </location>
</feature>
<dbReference type="AlphaFoldDB" id="A0A4U1EEE7"/>
<protein>
    <recommendedName>
        <fullName evidence="7">HIG1 domain-containing protein</fullName>
    </recommendedName>
</protein>
<dbReference type="InterPro" id="IPR050355">
    <property type="entry name" value="RCF1"/>
</dbReference>
<dbReference type="EMBL" id="RWIC01001893">
    <property type="protein sequence ID" value="TKC34398.1"/>
    <property type="molecule type" value="Genomic_DNA"/>
</dbReference>
<dbReference type="PANTHER" id="PTHR12297:SF5">
    <property type="entry name" value="HIG1 DOMAIN FAMILY MEMBER 1A, MITOCHONDRIAL"/>
    <property type="match status" value="1"/>
</dbReference>
<evidence type="ECO:0000259" key="7">
    <source>
        <dbReference type="PROSITE" id="PS51503"/>
    </source>
</evidence>
<feature type="compositionally biased region" description="Basic and acidic residues" evidence="5">
    <location>
        <begin position="183"/>
        <end position="196"/>
    </location>
</feature>
<proteinExistence type="predicted"/>
<gene>
    <name evidence="8" type="ORF">EI555_011074</name>
</gene>
<feature type="compositionally biased region" description="Basic residues" evidence="5">
    <location>
        <begin position="135"/>
        <end position="157"/>
    </location>
</feature>
<evidence type="ECO:0000256" key="3">
    <source>
        <dbReference type="ARBA" id="ARBA00022989"/>
    </source>
</evidence>
<name>A0A4U1EEE7_MONMO</name>
<dbReference type="PANTHER" id="PTHR12297">
    <property type="entry name" value="HYPOXIA-INDUCBILE GENE 1 HIG1 -RELATED"/>
    <property type="match status" value="1"/>
</dbReference>
<evidence type="ECO:0000256" key="6">
    <source>
        <dbReference type="SAM" id="Phobius"/>
    </source>
</evidence>
<evidence type="ECO:0000256" key="2">
    <source>
        <dbReference type="ARBA" id="ARBA00022692"/>
    </source>
</evidence>
<accession>A0A4U1EEE7</accession>
<feature type="compositionally biased region" description="Basic residues" evidence="5">
    <location>
        <begin position="228"/>
        <end position="249"/>
    </location>
</feature>
<organism evidence="8 9">
    <name type="scientific">Monodon monoceros</name>
    <name type="common">Narwhal</name>
    <name type="synonym">Ceratodon monodon</name>
    <dbReference type="NCBI Taxonomy" id="40151"/>
    <lineage>
        <taxon>Eukaryota</taxon>
        <taxon>Metazoa</taxon>
        <taxon>Chordata</taxon>
        <taxon>Craniata</taxon>
        <taxon>Vertebrata</taxon>
        <taxon>Euteleostomi</taxon>
        <taxon>Mammalia</taxon>
        <taxon>Eutheria</taxon>
        <taxon>Laurasiatheria</taxon>
        <taxon>Artiodactyla</taxon>
        <taxon>Whippomorpha</taxon>
        <taxon>Cetacea</taxon>
        <taxon>Odontoceti</taxon>
        <taxon>Monodontidae</taxon>
        <taxon>Monodon</taxon>
    </lineage>
</organism>
<dbReference type="Pfam" id="PF04588">
    <property type="entry name" value="HIG_1_N"/>
    <property type="match status" value="1"/>
</dbReference>
<keyword evidence="3 6" id="KW-1133">Transmembrane helix</keyword>
<dbReference type="GO" id="GO:0031966">
    <property type="term" value="C:mitochondrial membrane"/>
    <property type="evidence" value="ECO:0007669"/>
    <property type="project" value="UniProtKB-SubCell"/>
</dbReference>
<comment type="subcellular location">
    <subcellularLocation>
        <location evidence="1">Mitochondrion membrane</location>
    </subcellularLocation>
</comment>
<reference evidence="9" key="1">
    <citation type="journal article" date="2019" name="IScience">
        <title>Narwhal Genome Reveals Long-Term Low Genetic Diversity despite Current Large Abundance Size.</title>
        <authorList>
            <person name="Westbury M.V."/>
            <person name="Petersen B."/>
            <person name="Garde E."/>
            <person name="Heide-Jorgensen M.P."/>
            <person name="Lorenzen E.D."/>
        </authorList>
    </citation>
    <scope>NUCLEOTIDE SEQUENCE [LARGE SCALE GENOMIC DNA]</scope>
</reference>
<dbReference type="InterPro" id="IPR007667">
    <property type="entry name" value="Hypoxia_induced_domain"/>
</dbReference>